<dbReference type="PANTHER" id="PTHR23531">
    <property type="entry name" value="QUINOLENE RESISTANCE PROTEIN NORA"/>
    <property type="match status" value="1"/>
</dbReference>
<dbReference type="AlphaFoldDB" id="A0A7V7RKP4"/>
<dbReference type="InterPro" id="IPR052714">
    <property type="entry name" value="MFS_Exporter"/>
</dbReference>
<keyword evidence="4 6" id="KW-1133">Transmembrane helix</keyword>
<proteinExistence type="predicted"/>
<comment type="caution">
    <text evidence="8">The sequence shown here is derived from an EMBL/GenBank/DDBJ whole genome shotgun (WGS) entry which is preliminary data.</text>
</comment>
<evidence type="ECO:0000256" key="4">
    <source>
        <dbReference type="ARBA" id="ARBA00022989"/>
    </source>
</evidence>
<keyword evidence="5 6" id="KW-0472">Membrane</keyword>
<name>A0A7V7RKP4_9BACI</name>
<dbReference type="Gene3D" id="1.20.1250.20">
    <property type="entry name" value="MFS general substrate transporter like domains"/>
    <property type="match status" value="1"/>
</dbReference>
<dbReference type="PROSITE" id="PS50850">
    <property type="entry name" value="MFS"/>
    <property type="match status" value="1"/>
</dbReference>
<keyword evidence="3 6" id="KW-0812">Transmembrane</keyword>
<feature type="transmembrane region" description="Helical" evidence="6">
    <location>
        <begin position="101"/>
        <end position="124"/>
    </location>
</feature>
<gene>
    <name evidence="8" type="ORF">F7732_14700</name>
</gene>
<dbReference type="RefSeq" id="WP_151574774.1">
    <property type="nucleotide sequence ID" value="NZ_WBOT01000004.1"/>
</dbReference>
<dbReference type="InterPro" id="IPR036259">
    <property type="entry name" value="MFS_trans_sf"/>
</dbReference>
<sequence length="396" mass="42949">MMKKPLWTKDFLGISFISFFLFIGFYILLTALPLYVLDDLHGTEADVGLVTACFLISAVLCRPFTGKWINGIGRKKLLLISLCIFFISSFLYLLADSIPFLLALRFIHGIGFGVATTATGTIVADVIPDERKGEGLGYYALFMNIAMVAGPFTGLTIIRSFSFDALFILVAILALFGLLLSLIVKVPERKPLQKVREKLSFASFFEASAIPVAIVGGILAFAYSGILSFISVYATELGLLKAASYFFVVFAAFIILSRPFTGKWFDLYGSHKIIYPAIVIFAVGMFVLSQASGAFVFLLAGGLIGLGFGTLSPSLQTMAINRAAPEKRGLATSTFFTFFDSGFGISSYALGVVAAYMSIGSLYSILSVVILLTVIPYYFLCHYQGGRGTQQTDLSA</sequence>
<evidence type="ECO:0000256" key="6">
    <source>
        <dbReference type="SAM" id="Phobius"/>
    </source>
</evidence>
<reference evidence="8 9" key="1">
    <citation type="journal article" date="2014" name="Arch. Microbiol.">
        <title>Bacillus mesophilum sp. nov., strain IITR-54T, a novel 4-chlorobiphenyl dechlorinating bacterium.</title>
        <authorList>
            <person name="Manickam N."/>
            <person name="Singh N.K."/>
            <person name="Bajaj A."/>
            <person name="Kumar R.M."/>
            <person name="Kaur G."/>
            <person name="Kaur N."/>
            <person name="Bala M."/>
            <person name="Kumar A."/>
            <person name="Mayilraj S."/>
        </authorList>
    </citation>
    <scope>NUCLEOTIDE SEQUENCE [LARGE SCALE GENOMIC DNA]</scope>
    <source>
        <strain evidence="8 9">IITR-54</strain>
    </source>
</reference>
<feature type="transmembrane region" description="Helical" evidence="6">
    <location>
        <begin position="77"/>
        <end position="95"/>
    </location>
</feature>
<accession>A0A7V7RKP4</accession>
<feature type="transmembrane region" description="Helical" evidence="6">
    <location>
        <begin position="335"/>
        <end position="356"/>
    </location>
</feature>
<evidence type="ECO:0000313" key="8">
    <source>
        <dbReference type="EMBL" id="KAB2331912.1"/>
    </source>
</evidence>
<organism evidence="8 9">
    <name type="scientific">Bacillus mesophilum</name>
    <dbReference type="NCBI Taxonomy" id="1071718"/>
    <lineage>
        <taxon>Bacteria</taxon>
        <taxon>Bacillati</taxon>
        <taxon>Bacillota</taxon>
        <taxon>Bacilli</taxon>
        <taxon>Bacillales</taxon>
        <taxon>Bacillaceae</taxon>
        <taxon>Bacillus</taxon>
    </lineage>
</organism>
<feature type="domain" description="Major facilitator superfamily (MFS) profile" evidence="7">
    <location>
        <begin position="10"/>
        <end position="385"/>
    </location>
</feature>
<feature type="transmembrane region" description="Helical" evidence="6">
    <location>
        <begin position="295"/>
        <end position="315"/>
    </location>
</feature>
<dbReference type="CDD" id="cd17489">
    <property type="entry name" value="MFS_YfcJ_like"/>
    <property type="match status" value="1"/>
</dbReference>
<feature type="transmembrane region" description="Helical" evidence="6">
    <location>
        <begin position="165"/>
        <end position="184"/>
    </location>
</feature>
<feature type="transmembrane region" description="Helical" evidence="6">
    <location>
        <begin position="12"/>
        <end position="35"/>
    </location>
</feature>
<keyword evidence="2" id="KW-0813">Transport</keyword>
<feature type="transmembrane region" description="Helical" evidence="6">
    <location>
        <begin position="362"/>
        <end position="380"/>
    </location>
</feature>
<dbReference type="PANTHER" id="PTHR23531:SF2">
    <property type="entry name" value="PERMEASE"/>
    <property type="match status" value="1"/>
</dbReference>
<feature type="transmembrane region" description="Helical" evidence="6">
    <location>
        <begin position="136"/>
        <end position="159"/>
    </location>
</feature>
<dbReference type="InterPro" id="IPR020846">
    <property type="entry name" value="MFS_dom"/>
</dbReference>
<feature type="transmembrane region" description="Helical" evidence="6">
    <location>
        <begin position="204"/>
        <end position="230"/>
    </location>
</feature>
<feature type="transmembrane region" description="Helical" evidence="6">
    <location>
        <begin position="47"/>
        <end position="65"/>
    </location>
</feature>
<dbReference type="GO" id="GO:0022857">
    <property type="term" value="F:transmembrane transporter activity"/>
    <property type="evidence" value="ECO:0007669"/>
    <property type="project" value="InterPro"/>
</dbReference>
<comment type="subcellular location">
    <subcellularLocation>
        <location evidence="1">Cell membrane</location>
        <topology evidence="1">Multi-pass membrane protein</topology>
    </subcellularLocation>
</comment>
<evidence type="ECO:0000256" key="2">
    <source>
        <dbReference type="ARBA" id="ARBA00022448"/>
    </source>
</evidence>
<dbReference type="SUPFAM" id="SSF103473">
    <property type="entry name" value="MFS general substrate transporter"/>
    <property type="match status" value="1"/>
</dbReference>
<protein>
    <submittedName>
        <fullName evidence="8">MFS transporter</fullName>
    </submittedName>
</protein>
<evidence type="ECO:0000313" key="9">
    <source>
        <dbReference type="Proteomes" id="UP000441354"/>
    </source>
</evidence>
<evidence type="ECO:0000256" key="3">
    <source>
        <dbReference type="ARBA" id="ARBA00022692"/>
    </source>
</evidence>
<evidence type="ECO:0000259" key="7">
    <source>
        <dbReference type="PROSITE" id="PS50850"/>
    </source>
</evidence>
<dbReference type="EMBL" id="WBOT01000004">
    <property type="protein sequence ID" value="KAB2331912.1"/>
    <property type="molecule type" value="Genomic_DNA"/>
</dbReference>
<evidence type="ECO:0000256" key="1">
    <source>
        <dbReference type="ARBA" id="ARBA00004651"/>
    </source>
</evidence>
<dbReference type="Proteomes" id="UP000441354">
    <property type="component" value="Unassembled WGS sequence"/>
</dbReference>
<dbReference type="GO" id="GO:0005886">
    <property type="term" value="C:plasma membrane"/>
    <property type="evidence" value="ECO:0007669"/>
    <property type="project" value="UniProtKB-SubCell"/>
</dbReference>
<keyword evidence="9" id="KW-1185">Reference proteome</keyword>
<feature type="transmembrane region" description="Helical" evidence="6">
    <location>
        <begin position="242"/>
        <end position="261"/>
    </location>
</feature>
<dbReference type="InterPro" id="IPR011701">
    <property type="entry name" value="MFS"/>
</dbReference>
<feature type="transmembrane region" description="Helical" evidence="6">
    <location>
        <begin position="273"/>
        <end position="289"/>
    </location>
</feature>
<dbReference type="Pfam" id="PF07690">
    <property type="entry name" value="MFS_1"/>
    <property type="match status" value="1"/>
</dbReference>
<evidence type="ECO:0000256" key="5">
    <source>
        <dbReference type="ARBA" id="ARBA00023136"/>
    </source>
</evidence>
<dbReference type="OrthoDB" id="9814001at2"/>